<protein>
    <submittedName>
        <fullName evidence="1">Uncharacterized protein</fullName>
    </submittedName>
</protein>
<evidence type="ECO:0000313" key="2">
    <source>
        <dbReference type="Proteomes" id="UP001062846"/>
    </source>
</evidence>
<accession>A0ACC0L8P2</accession>
<keyword evidence="2" id="KW-1185">Reference proteome</keyword>
<evidence type="ECO:0000313" key="1">
    <source>
        <dbReference type="EMBL" id="KAI8524694.1"/>
    </source>
</evidence>
<dbReference type="Proteomes" id="UP001062846">
    <property type="component" value="Chromosome 13"/>
</dbReference>
<reference evidence="1" key="1">
    <citation type="submission" date="2022-02" db="EMBL/GenBank/DDBJ databases">
        <title>Plant Genome Project.</title>
        <authorList>
            <person name="Zhang R.-G."/>
        </authorList>
    </citation>
    <scope>NUCLEOTIDE SEQUENCE</scope>
    <source>
        <strain evidence="1">AT1</strain>
    </source>
</reference>
<comment type="caution">
    <text evidence="1">The sequence shown here is derived from an EMBL/GenBank/DDBJ whole genome shotgun (WGS) entry which is preliminary data.</text>
</comment>
<organism evidence="1 2">
    <name type="scientific">Rhododendron molle</name>
    <name type="common">Chinese azalea</name>
    <name type="synonym">Azalea mollis</name>
    <dbReference type="NCBI Taxonomy" id="49168"/>
    <lineage>
        <taxon>Eukaryota</taxon>
        <taxon>Viridiplantae</taxon>
        <taxon>Streptophyta</taxon>
        <taxon>Embryophyta</taxon>
        <taxon>Tracheophyta</taxon>
        <taxon>Spermatophyta</taxon>
        <taxon>Magnoliopsida</taxon>
        <taxon>eudicotyledons</taxon>
        <taxon>Gunneridae</taxon>
        <taxon>Pentapetalae</taxon>
        <taxon>asterids</taxon>
        <taxon>Ericales</taxon>
        <taxon>Ericaceae</taxon>
        <taxon>Ericoideae</taxon>
        <taxon>Rhodoreae</taxon>
        <taxon>Rhododendron</taxon>
    </lineage>
</organism>
<gene>
    <name evidence="1" type="ORF">RHMOL_Rhmol13G0168300</name>
</gene>
<dbReference type="EMBL" id="CM046400">
    <property type="protein sequence ID" value="KAI8524694.1"/>
    <property type="molecule type" value="Genomic_DNA"/>
</dbReference>
<name>A0ACC0L8P2_RHOML</name>
<proteinExistence type="predicted"/>
<sequence>MADHGSNSGGGEVVDRPEDVGGPMETETEDQQPAGFIEGISAVVTNDGNGGESQQQEVGVGYDRRVTEEAGAVGSSVEPVGPGNAVEGMPTVSGSSGGGDGSGAVGDDPGPNGSPPRDPARGKRAVVEGEETTEAPITYREEDMLFQPTATSLGHIPITKYDVAEHLPDEVLVKLLEDYPMISEIVLKAKEDRARAIVAAEVEERAEREQKEREELVRDAEAREKATAKAQWPRVTAVVEAGAVKQLDYLAEAYVPPTPHLFAPSGFAAYVPQRTEYDDEMVLRDPEAHIVNTWSELNDTESPLQVPNEWVNEAIHRMLALENVVRRAVSGLPLELRYPAPSPPRVQRAATQRPQGRAVSRSKRTRSPPQKKMAAKTPTLPVTTRWQTRSSQPAPASEEAARKAVARAELQYQIKMCERPAQEEGRAQKRPRMILPEVSEEEEDEGEEEEGEEDEEHSFACSDSDVNPRTTVWLCRATDPLSRDGVECSRDSMILLSCPFLTKSSFESTRGPVIPPNVLQAILKFAVEGVLA</sequence>